<protein>
    <recommendedName>
        <fullName evidence="4">Glycosyltransferase 2-like domain-containing protein</fullName>
    </recommendedName>
</protein>
<dbReference type="InterPro" id="IPR001173">
    <property type="entry name" value="Glyco_trans_2-like"/>
</dbReference>
<evidence type="ECO:0000313" key="6">
    <source>
        <dbReference type="Proteomes" id="UP000060778"/>
    </source>
</evidence>
<dbReference type="PANTHER" id="PTHR43179">
    <property type="entry name" value="RHAMNOSYLTRANSFERASE WBBL"/>
    <property type="match status" value="1"/>
</dbReference>
<dbReference type="Proteomes" id="UP000060778">
    <property type="component" value="Chromosome"/>
</dbReference>
<proteinExistence type="inferred from homology"/>
<organism evidence="5 6">
    <name type="scientific">Ignicoccus islandicus DSM 13165</name>
    <dbReference type="NCBI Taxonomy" id="940295"/>
    <lineage>
        <taxon>Archaea</taxon>
        <taxon>Thermoproteota</taxon>
        <taxon>Thermoprotei</taxon>
        <taxon>Desulfurococcales</taxon>
        <taxon>Desulfurococcaceae</taxon>
        <taxon>Ignicoccus</taxon>
    </lineage>
</organism>
<dbReference type="PATRIC" id="fig|940295.4.peg.460"/>
<evidence type="ECO:0000256" key="1">
    <source>
        <dbReference type="ARBA" id="ARBA00006739"/>
    </source>
</evidence>
<dbReference type="SUPFAM" id="SSF53448">
    <property type="entry name" value="Nucleotide-diphospho-sugar transferases"/>
    <property type="match status" value="1"/>
</dbReference>
<evidence type="ECO:0000259" key="4">
    <source>
        <dbReference type="Pfam" id="PF00535"/>
    </source>
</evidence>
<name>A0A0U3E330_9CREN</name>
<dbReference type="EMBL" id="CP006867">
    <property type="protein sequence ID" value="ALU12315.1"/>
    <property type="molecule type" value="Genomic_DNA"/>
</dbReference>
<comment type="similarity">
    <text evidence="1">Belongs to the glycosyltransferase 2 family.</text>
</comment>
<evidence type="ECO:0000256" key="3">
    <source>
        <dbReference type="ARBA" id="ARBA00022679"/>
    </source>
</evidence>
<dbReference type="Gene3D" id="3.90.550.10">
    <property type="entry name" value="Spore Coat Polysaccharide Biosynthesis Protein SpsA, Chain A"/>
    <property type="match status" value="1"/>
</dbReference>
<gene>
    <name evidence="5" type="ORF">EYM_02355</name>
</gene>
<dbReference type="KEGG" id="iis:EYM_02355"/>
<dbReference type="PANTHER" id="PTHR43179:SF12">
    <property type="entry name" value="GALACTOFURANOSYLTRANSFERASE GLFT2"/>
    <property type="match status" value="1"/>
</dbReference>
<sequence>MKKTKYIAIGNTSCKRDKKLLSISIYLNICGDNKERFLKALDSLISSSWDCHEIALVDNGSNDATFEVLKEFVVSKEDELISMGKRIHLIKLSKNLGFARANNIAYYSLYQKYGPFDYVALVNNDVILTKSSFKKTIKVLESDKRIAGVQGFLLNPSESVFDSGPLYWSIGFFSTPRPLQSFIRVPSVALYPQIVGYLDGAFSVYRGEVIDEVGFFNVDTFMYGDDYVLGAKIYEKGYVLIYVPVYIGKHYRGLTRKLAHYKILKCLNKNELVFSKKSLVVPPALVNLGALVSLIDLTSRIIFMRTLLFLLRSNYSFREKIRSKIIEYEAALEGILSALIWKPKDPFPKYRGPAIVNDLLLTIPFAYDLSLKINKDLTACDAIEYYIRRKFLTIMKTIFNKA</sequence>
<dbReference type="GeneID" id="30679871"/>
<dbReference type="OrthoDB" id="31358at2157"/>
<dbReference type="Pfam" id="PF00535">
    <property type="entry name" value="Glycos_transf_2"/>
    <property type="match status" value="1"/>
</dbReference>
<feature type="domain" description="Glycosyltransferase 2-like" evidence="4">
    <location>
        <begin position="35"/>
        <end position="150"/>
    </location>
</feature>
<keyword evidence="2" id="KW-0328">Glycosyltransferase</keyword>
<evidence type="ECO:0000313" key="5">
    <source>
        <dbReference type="EMBL" id="ALU12315.1"/>
    </source>
</evidence>
<keyword evidence="6" id="KW-1185">Reference proteome</keyword>
<keyword evidence="3" id="KW-0808">Transferase</keyword>
<dbReference type="InterPro" id="IPR029044">
    <property type="entry name" value="Nucleotide-diphossugar_trans"/>
</dbReference>
<accession>A0A0U3E330</accession>
<dbReference type="GO" id="GO:0016757">
    <property type="term" value="F:glycosyltransferase activity"/>
    <property type="evidence" value="ECO:0007669"/>
    <property type="project" value="UniProtKB-KW"/>
</dbReference>
<dbReference type="RefSeq" id="WP_075049489.1">
    <property type="nucleotide sequence ID" value="NZ_CP006867.1"/>
</dbReference>
<reference evidence="5 6" key="1">
    <citation type="submission" date="2013-11" db="EMBL/GenBank/DDBJ databases">
        <title>Comparative genomics of Ignicoccus.</title>
        <authorList>
            <person name="Podar M."/>
        </authorList>
    </citation>
    <scope>NUCLEOTIDE SEQUENCE [LARGE SCALE GENOMIC DNA]</scope>
    <source>
        <strain evidence="5 6">DSM 13165</strain>
    </source>
</reference>
<evidence type="ECO:0000256" key="2">
    <source>
        <dbReference type="ARBA" id="ARBA00022676"/>
    </source>
</evidence>
<dbReference type="AlphaFoldDB" id="A0A0U3E330"/>
<dbReference type="STRING" id="940295.EYM_02355"/>